<dbReference type="SUPFAM" id="SSF46689">
    <property type="entry name" value="Homeodomain-like"/>
    <property type="match status" value="1"/>
</dbReference>
<dbReference type="PROSITE" id="PS00676">
    <property type="entry name" value="SIGMA54_INTERACT_2"/>
    <property type="match status" value="1"/>
</dbReference>
<dbReference type="PROSITE" id="PS50110">
    <property type="entry name" value="RESPONSE_REGULATORY"/>
    <property type="match status" value="1"/>
</dbReference>
<dbReference type="EMBL" id="JAUORK010000008">
    <property type="protein sequence ID" value="MDO6672051.1"/>
    <property type="molecule type" value="Genomic_DNA"/>
</dbReference>
<dbReference type="Gene3D" id="1.10.8.60">
    <property type="match status" value="1"/>
</dbReference>
<feature type="region of interest" description="Disordered" evidence="8">
    <location>
        <begin position="483"/>
        <end position="533"/>
    </location>
</feature>
<keyword evidence="1" id="KW-0547">Nucleotide-binding</keyword>
<feature type="compositionally biased region" description="Polar residues" evidence="8">
    <location>
        <begin position="483"/>
        <end position="501"/>
    </location>
</feature>
<accession>A0AAP4X0M3</accession>
<dbReference type="InterPro" id="IPR025944">
    <property type="entry name" value="Sigma_54_int_dom_CS"/>
</dbReference>
<dbReference type="SMART" id="SM00448">
    <property type="entry name" value="REC"/>
    <property type="match status" value="1"/>
</dbReference>
<keyword evidence="5" id="KW-0804">Transcription</keyword>
<feature type="modified residue" description="4-aspartylphosphate" evidence="6">
    <location>
        <position position="73"/>
    </location>
</feature>
<comment type="caution">
    <text evidence="11">The sequence shown here is derived from an EMBL/GenBank/DDBJ whole genome shotgun (WGS) entry which is preliminary data.</text>
</comment>
<dbReference type="InterPro" id="IPR025943">
    <property type="entry name" value="Sigma_54_int_dom_ATP-bd_2"/>
</dbReference>
<evidence type="ECO:0000256" key="4">
    <source>
        <dbReference type="ARBA" id="ARBA00023125"/>
    </source>
</evidence>
<dbReference type="Pfam" id="PF00072">
    <property type="entry name" value="Response_reg"/>
    <property type="match status" value="1"/>
</dbReference>
<evidence type="ECO:0000259" key="9">
    <source>
        <dbReference type="PROSITE" id="PS50045"/>
    </source>
</evidence>
<dbReference type="PROSITE" id="PS50045">
    <property type="entry name" value="SIGMA54_INTERACT_4"/>
    <property type="match status" value="1"/>
</dbReference>
<dbReference type="FunFam" id="3.40.50.300:FF:000006">
    <property type="entry name" value="DNA-binding transcriptional regulator NtrC"/>
    <property type="match status" value="1"/>
</dbReference>
<dbReference type="InterPro" id="IPR001789">
    <property type="entry name" value="Sig_transdc_resp-reg_receiver"/>
</dbReference>
<dbReference type="PRINTS" id="PR01590">
    <property type="entry name" value="HTHFIS"/>
</dbReference>
<dbReference type="InterPro" id="IPR002197">
    <property type="entry name" value="HTH_Fis"/>
</dbReference>
<organism evidence="11 12">
    <name type="scientific">Cobetia amphilecti</name>
    <dbReference type="NCBI Taxonomy" id="1055104"/>
    <lineage>
        <taxon>Bacteria</taxon>
        <taxon>Pseudomonadati</taxon>
        <taxon>Pseudomonadota</taxon>
        <taxon>Gammaproteobacteria</taxon>
        <taxon>Oceanospirillales</taxon>
        <taxon>Halomonadaceae</taxon>
        <taxon>Cobetia</taxon>
    </lineage>
</organism>
<proteinExistence type="predicted"/>
<keyword evidence="4" id="KW-0238">DNA-binding</keyword>
<dbReference type="Pfam" id="PF02954">
    <property type="entry name" value="HTH_8"/>
    <property type="match status" value="1"/>
</dbReference>
<dbReference type="Pfam" id="PF25601">
    <property type="entry name" value="AAA_lid_14"/>
    <property type="match status" value="1"/>
</dbReference>
<name>A0AAP4X0M3_9GAMM</name>
<dbReference type="RefSeq" id="WP_303593686.1">
    <property type="nucleotide sequence ID" value="NZ_JAUORK010000008.1"/>
</dbReference>
<dbReference type="SUPFAM" id="SSF52540">
    <property type="entry name" value="P-loop containing nucleoside triphosphate hydrolases"/>
    <property type="match status" value="1"/>
</dbReference>
<evidence type="ECO:0000313" key="11">
    <source>
        <dbReference type="EMBL" id="MDO6672051.1"/>
    </source>
</evidence>
<dbReference type="Gene3D" id="3.40.50.300">
    <property type="entry name" value="P-loop containing nucleotide triphosphate hydrolases"/>
    <property type="match status" value="1"/>
</dbReference>
<evidence type="ECO:0000313" key="12">
    <source>
        <dbReference type="Proteomes" id="UP001170481"/>
    </source>
</evidence>
<sequence>MTAHAPSTPRETRRSGSDPLPTASVLIVDDEPGMRRYLEKALSSRFALIECAESVEQAEALRSRLHFDLILLDIRLPGRDGLDWDEALAPSSVSDVIFMTAYADLETAVRALRAGACDFIIKPFRLEQLQAALDRCLERRQLTRENFLLRRDNARHQQEEASLKGESPAMQELAHIIARVAPAPSPVLILGESGTGKELAARDLHRLSGRRGAFVPVNCGAISPELLESELFGHLKGAFTGAHRGRDGLFSFADGGTLFLDEIGEMPLAMQAKLLRVLETRRVRPVGGEQEQAVDVRIVAATHRTLETEVAAGRFREDLYYRLNVLSLTLPALRERPEDIPALAQHFSRQLSRELNLPAVPWQHSDLTRLCHYSWPGNVRELKNVIERALLLGRLPGDTLPIDSQAAQASGHPAWNDSGDATTSIEEEAANSGYPLEWSLDAVEKAHLCAVLERHANNKSAAARQLGISRKTLDRKLTTWRAEQQISEDSGAENGTESGTEIGTEIGTESGAESDQPAPATTSAAPYGADGSA</sequence>
<dbReference type="InterPro" id="IPR027417">
    <property type="entry name" value="P-loop_NTPase"/>
</dbReference>
<reference evidence="11" key="1">
    <citation type="submission" date="2023-07" db="EMBL/GenBank/DDBJ databases">
        <title>Genome content predicts the carbon catabolic preferences of heterotrophic bacteria.</title>
        <authorList>
            <person name="Gralka M."/>
        </authorList>
    </citation>
    <scope>NUCLEOTIDE SEQUENCE</scope>
    <source>
        <strain evidence="11">C2R13</strain>
    </source>
</reference>
<evidence type="ECO:0000259" key="10">
    <source>
        <dbReference type="PROSITE" id="PS50110"/>
    </source>
</evidence>
<gene>
    <name evidence="11" type="ORF">Q4535_07940</name>
</gene>
<evidence type="ECO:0000256" key="8">
    <source>
        <dbReference type="SAM" id="MobiDB-lite"/>
    </source>
</evidence>
<keyword evidence="2" id="KW-0067">ATP-binding</keyword>
<evidence type="ECO:0000256" key="1">
    <source>
        <dbReference type="ARBA" id="ARBA00022741"/>
    </source>
</evidence>
<dbReference type="CDD" id="cd00009">
    <property type="entry name" value="AAA"/>
    <property type="match status" value="1"/>
</dbReference>
<dbReference type="Pfam" id="PF00158">
    <property type="entry name" value="Sigma54_activat"/>
    <property type="match status" value="1"/>
</dbReference>
<dbReference type="PANTHER" id="PTHR32071">
    <property type="entry name" value="TRANSCRIPTIONAL REGULATORY PROTEIN"/>
    <property type="match status" value="1"/>
</dbReference>
<dbReference type="InterPro" id="IPR009057">
    <property type="entry name" value="Homeodomain-like_sf"/>
</dbReference>
<keyword evidence="3" id="KW-0805">Transcription regulation</keyword>
<dbReference type="GO" id="GO:0043565">
    <property type="term" value="F:sequence-specific DNA binding"/>
    <property type="evidence" value="ECO:0007669"/>
    <property type="project" value="InterPro"/>
</dbReference>
<protein>
    <submittedName>
        <fullName evidence="11">Sigma-54 dependent transcriptional regulator</fullName>
    </submittedName>
</protein>
<dbReference type="Gene3D" id="3.40.50.2300">
    <property type="match status" value="1"/>
</dbReference>
<dbReference type="PANTHER" id="PTHR32071:SF91">
    <property type="entry name" value="TUNGSTATE-RESPONSIVE TWO COMPONENT SIGMA54-DEPENDENT SIGNAL TRANSDUCTION SYSTEM RESPONSE REGULATOR FIS FAMILY"/>
    <property type="match status" value="1"/>
</dbReference>
<keyword evidence="7" id="KW-0175">Coiled coil</keyword>
<dbReference type="CDD" id="cd00156">
    <property type="entry name" value="REC"/>
    <property type="match status" value="1"/>
</dbReference>
<feature type="domain" description="Sigma-54 factor interaction" evidence="9">
    <location>
        <begin position="163"/>
        <end position="391"/>
    </location>
</feature>
<evidence type="ECO:0000256" key="2">
    <source>
        <dbReference type="ARBA" id="ARBA00022840"/>
    </source>
</evidence>
<dbReference type="GO" id="GO:0005524">
    <property type="term" value="F:ATP binding"/>
    <property type="evidence" value="ECO:0007669"/>
    <property type="project" value="UniProtKB-KW"/>
</dbReference>
<keyword evidence="6" id="KW-0597">Phosphoprotein</keyword>
<evidence type="ECO:0000256" key="7">
    <source>
        <dbReference type="SAM" id="Coils"/>
    </source>
</evidence>
<evidence type="ECO:0000256" key="3">
    <source>
        <dbReference type="ARBA" id="ARBA00023015"/>
    </source>
</evidence>
<dbReference type="Proteomes" id="UP001170481">
    <property type="component" value="Unassembled WGS sequence"/>
</dbReference>
<dbReference type="InterPro" id="IPR002078">
    <property type="entry name" value="Sigma_54_int"/>
</dbReference>
<dbReference type="AlphaFoldDB" id="A0AAP4X0M3"/>
<dbReference type="GO" id="GO:0000160">
    <property type="term" value="P:phosphorelay signal transduction system"/>
    <property type="evidence" value="ECO:0007669"/>
    <property type="project" value="InterPro"/>
</dbReference>
<dbReference type="GO" id="GO:0006355">
    <property type="term" value="P:regulation of DNA-templated transcription"/>
    <property type="evidence" value="ECO:0007669"/>
    <property type="project" value="InterPro"/>
</dbReference>
<evidence type="ECO:0000256" key="5">
    <source>
        <dbReference type="ARBA" id="ARBA00023163"/>
    </source>
</evidence>
<feature type="region of interest" description="Disordered" evidence="8">
    <location>
        <begin position="1"/>
        <end position="22"/>
    </location>
</feature>
<feature type="domain" description="Response regulatory" evidence="10">
    <location>
        <begin position="24"/>
        <end position="137"/>
    </location>
</feature>
<dbReference type="PROSITE" id="PS00688">
    <property type="entry name" value="SIGMA54_INTERACT_3"/>
    <property type="match status" value="1"/>
</dbReference>
<feature type="coiled-coil region" evidence="7">
    <location>
        <begin position="126"/>
        <end position="159"/>
    </location>
</feature>
<evidence type="ECO:0000256" key="6">
    <source>
        <dbReference type="PROSITE-ProRule" id="PRU00169"/>
    </source>
</evidence>
<dbReference type="SUPFAM" id="SSF52172">
    <property type="entry name" value="CheY-like"/>
    <property type="match status" value="1"/>
</dbReference>
<dbReference type="SMART" id="SM00382">
    <property type="entry name" value="AAA"/>
    <property type="match status" value="1"/>
</dbReference>
<dbReference type="Gene3D" id="1.10.10.60">
    <property type="entry name" value="Homeodomain-like"/>
    <property type="match status" value="1"/>
</dbReference>
<dbReference type="InterPro" id="IPR003593">
    <property type="entry name" value="AAA+_ATPase"/>
</dbReference>
<dbReference type="InterPro" id="IPR011006">
    <property type="entry name" value="CheY-like_superfamily"/>
</dbReference>
<dbReference type="InterPro" id="IPR058031">
    <property type="entry name" value="AAA_lid_NorR"/>
</dbReference>